<name>D0MXJ3_PHYIT</name>
<reference evidence="2" key="1">
    <citation type="journal article" date="2009" name="Nature">
        <title>Genome sequence and analysis of the Irish potato famine pathogen Phytophthora infestans.</title>
        <authorList>
            <consortium name="The Broad Institute Genome Sequencing Platform"/>
            <person name="Haas B.J."/>
            <person name="Kamoun S."/>
            <person name="Zody M.C."/>
            <person name="Jiang R.H."/>
            <person name="Handsaker R.E."/>
            <person name="Cano L.M."/>
            <person name="Grabherr M."/>
            <person name="Kodira C.D."/>
            <person name="Raffaele S."/>
            <person name="Torto-Alalibo T."/>
            <person name="Bozkurt T.O."/>
            <person name="Ah-Fong A.M."/>
            <person name="Alvarado L."/>
            <person name="Anderson V.L."/>
            <person name="Armstrong M.R."/>
            <person name="Avrova A."/>
            <person name="Baxter L."/>
            <person name="Beynon J."/>
            <person name="Boevink P.C."/>
            <person name="Bollmann S.R."/>
            <person name="Bos J.I."/>
            <person name="Bulone V."/>
            <person name="Cai G."/>
            <person name="Cakir C."/>
            <person name="Carrington J.C."/>
            <person name="Chawner M."/>
            <person name="Conti L."/>
            <person name="Costanzo S."/>
            <person name="Ewan R."/>
            <person name="Fahlgren N."/>
            <person name="Fischbach M.A."/>
            <person name="Fugelstad J."/>
            <person name="Gilroy E.M."/>
            <person name="Gnerre S."/>
            <person name="Green P.J."/>
            <person name="Grenville-Briggs L.J."/>
            <person name="Griffith J."/>
            <person name="Grunwald N.J."/>
            <person name="Horn K."/>
            <person name="Horner N.R."/>
            <person name="Hu C.H."/>
            <person name="Huitema E."/>
            <person name="Jeong D.H."/>
            <person name="Jones A.M."/>
            <person name="Jones J.D."/>
            <person name="Jones R.W."/>
            <person name="Karlsson E.K."/>
            <person name="Kunjeti S.G."/>
            <person name="Lamour K."/>
            <person name="Liu Z."/>
            <person name="Ma L."/>
            <person name="Maclean D."/>
            <person name="Chibucos M.C."/>
            <person name="McDonald H."/>
            <person name="McWalters J."/>
            <person name="Meijer H.J."/>
            <person name="Morgan W."/>
            <person name="Morris P.F."/>
            <person name="Munro C.A."/>
            <person name="O'Neill K."/>
            <person name="Ospina-Giraldo M."/>
            <person name="Pinzon A."/>
            <person name="Pritchard L."/>
            <person name="Ramsahoye B."/>
            <person name="Ren Q."/>
            <person name="Restrepo S."/>
            <person name="Roy S."/>
            <person name="Sadanandom A."/>
            <person name="Savidor A."/>
            <person name="Schornack S."/>
            <person name="Schwartz D.C."/>
            <person name="Schumann U.D."/>
            <person name="Schwessinger B."/>
            <person name="Seyer L."/>
            <person name="Sharpe T."/>
            <person name="Silvar C."/>
            <person name="Song J."/>
            <person name="Studholme D.J."/>
            <person name="Sykes S."/>
            <person name="Thines M."/>
            <person name="van de Vondervoort P.J."/>
            <person name="Phuntumart V."/>
            <person name="Wawra S."/>
            <person name="Weide R."/>
            <person name="Win J."/>
            <person name="Young C."/>
            <person name="Zhou S."/>
            <person name="Fry W."/>
            <person name="Meyers B.C."/>
            <person name="van West P."/>
            <person name="Ristaino J."/>
            <person name="Govers F."/>
            <person name="Birch P.R."/>
            <person name="Whisson S.C."/>
            <person name="Judelson H.S."/>
            <person name="Nusbaum C."/>
        </authorList>
    </citation>
    <scope>NUCLEOTIDE SEQUENCE [LARGE SCALE GENOMIC DNA]</scope>
    <source>
        <strain evidence="2">T30-4</strain>
    </source>
</reference>
<proteinExistence type="predicted"/>
<dbReference type="InParanoid" id="D0MXJ3"/>
<dbReference type="EMBL" id="DS028120">
    <property type="protein sequence ID" value="EEY64356.1"/>
    <property type="molecule type" value="Genomic_DNA"/>
</dbReference>
<accession>D0MXJ3</accession>
<keyword evidence="2" id="KW-1185">Reference proteome</keyword>
<evidence type="ECO:0000313" key="1">
    <source>
        <dbReference type="EMBL" id="EEY64356.1"/>
    </source>
</evidence>
<dbReference type="GeneID" id="9477006"/>
<dbReference type="HOGENOM" id="CLU_3054491_0_0_1"/>
<dbReference type="KEGG" id="pif:PITG_02938"/>
<dbReference type="Proteomes" id="UP000006643">
    <property type="component" value="Unassembled WGS sequence"/>
</dbReference>
<gene>
    <name evidence="1" type="ORF">PITG_02938</name>
</gene>
<dbReference type="OrthoDB" id="143572at2759"/>
<evidence type="ECO:0000313" key="2">
    <source>
        <dbReference type="Proteomes" id="UP000006643"/>
    </source>
</evidence>
<sequence>MGRAETATGEQKLPRRKHRSKVLRLTLGRHYRHMKNDSLRGCVSQCVAKKLEEY</sequence>
<dbReference type="RefSeq" id="XP_002907792.1">
    <property type="nucleotide sequence ID" value="XM_002907746.1"/>
</dbReference>
<dbReference type="AlphaFoldDB" id="D0MXJ3"/>
<organism evidence="1 2">
    <name type="scientific">Phytophthora infestans (strain T30-4)</name>
    <name type="common">Potato late blight agent</name>
    <dbReference type="NCBI Taxonomy" id="403677"/>
    <lineage>
        <taxon>Eukaryota</taxon>
        <taxon>Sar</taxon>
        <taxon>Stramenopiles</taxon>
        <taxon>Oomycota</taxon>
        <taxon>Peronosporomycetes</taxon>
        <taxon>Peronosporales</taxon>
        <taxon>Peronosporaceae</taxon>
        <taxon>Phytophthora</taxon>
    </lineage>
</organism>
<dbReference type="VEuPathDB" id="FungiDB:PITG_02938"/>
<protein>
    <submittedName>
        <fullName evidence="1">Uncharacterized protein</fullName>
    </submittedName>
</protein>